<dbReference type="GO" id="GO:0005634">
    <property type="term" value="C:nucleus"/>
    <property type="evidence" value="ECO:0007669"/>
    <property type="project" value="TreeGrafter"/>
</dbReference>
<dbReference type="Proteomes" id="UP001324427">
    <property type="component" value="Unassembled WGS sequence"/>
</dbReference>
<dbReference type="GO" id="GO:0000049">
    <property type="term" value="F:tRNA binding"/>
    <property type="evidence" value="ECO:0007669"/>
    <property type="project" value="TreeGrafter"/>
</dbReference>
<accession>A0AAV9JVH5</accession>
<feature type="compositionally biased region" description="Low complexity" evidence="9">
    <location>
        <begin position="442"/>
        <end position="459"/>
    </location>
</feature>
<dbReference type="CDD" id="cd18089">
    <property type="entry name" value="SPOUT_Trm10-like"/>
    <property type="match status" value="1"/>
</dbReference>
<evidence type="ECO:0000256" key="9">
    <source>
        <dbReference type="SAM" id="MobiDB-lite"/>
    </source>
</evidence>
<dbReference type="InterPro" id="IPR028564">
    <property type="entry name" value="MT_TRM10-typ"/>
</dbReference>
<dbReference type="EC" id="2.1.1.221" evidence="1"/>
<gene>
    <name evidence="11" type="ORF">LTR36_007548</name>
</gene>
<keyword evidence="3" id="KW-0489">Methyltransferase</keyword>
<evidence type="ECO:0000256" key="8">
    <source>
        <dbReference type="ARBA" id="ARBA00048434"/>
    </source>
</evidence>
<evidence type="ECO:0000313" key="12">
    <source>
        <dbReference type="Proteomes" id="UP001324427"/>
    </source>
</evidence>
<evidence type="ECO:0000256" key="2">
    <source>
        <dbReference type="ARBA" id="ARBA00020451"/>
    </source>
</evidence>
<feature type="compositionally biased region" description="Basic and acidic residues" evidence="9">
    <location>
        <begin position="122"/>
        <end position="143"/>
    </location>
</feature>
<evidence type="ECO:0000256" key="3">
    <source>
        <dbReference type="ARBA" id="ARBA00022603"/>
    </source>
</evidence>
<dbReference type="Gene3D" id="3.40.1280.30">
    <property type="match status" value="1"/>
</dbReference>
<evidence type="ECO:0000256" key="6">
    <source>
        <dbReference type="ARBA" id="ARBA00031792"/>
    </source>
</evidence>
<evidence type="ECO:0000256" key="4">
    <source>
        <dbReference type="ARBA" id="ARBA00022679"/>
    </source>
</evidence>
<evidence type="ECO:0000256" key="1">
    <source>
        <dbReference type="ARBA" id="ARBA00012797"/>
    </source>
</evidence>
<feature type="compositionally biased region" description="Polar residues" evidence="9">
    <location>
        <begin position="16"/>
        <end position="26"/>
    </location>
</feature>
<evidence type="ECO:0000313" key="11">
    <source>
        <dbReference type="EMBL" id="KAK4549092.1"/>
    </source>
</evidence>
<dbReference type="InterPro" id="IPR007356">
    <property type="entry name" value="tRNA_m1G_MeTrfase_euk"/>
</dbReference>
<keyword evidence="4" id="KW-0808">Transferase</keyword>
<dbReference type="EMBL" id="JAVFHQ010000005">
    <property type="protein sequence ID" value="KAK4549092.1"/>
    <property type="molecule type" value="Genomic_DNA"/>
</dbReference>
<dbReference type="GO" id="GO:0052905">
    <property type="term" value="F:tRNA (guanosine(9)-N1)-methyltransferase activity"/>
    <property type="evidence" value="ECO:0007669"/>
    <property type="project" value="UniProtKB-EC"/>
</dbReference>
<feature type="region of interest" description="Disordered" evidence="9">
    <location>
        <begin position="1"/>
        <end position="177"/>
    </location>
</feature>
<dbReference type="PROSITE" id="PS51675">
    <property type="entry name" value="SAM_MT_TRM10"/>
    <property type="match status" value="1"/>
</dbReference>
<feature type="region of interest" description="Disordered" evidence="9">
    <location>
        <begin position="396"/>
        <end position="459"/>
    </location>
</feature>
<feature type="compositionally biased region" description="Basic and acidic residues" evidence="9">
    <location>
        <begin position="150"/>
        <end position="163"/>
    </location>
</feature>
<evidence type="ECO:0000256" key="7">
    <source>
        <dbReference type="ARBA" id="ARBA00032166"/>
    </source>
</evidence>
<keyword evidence="5" id="KW-0949">S-adenosyl-L-methionine</keyword>
<feature type="compositionally biased region" description="Basic and acidic residues" evidence="9">
    <location>
        <begin position="399"/>
        <end position="417"/>
    </location>
</feature>
<feature type="domain" description="SAM-dependent MTase TRM10-type" evidence="10">
    <location>
        <begin position="171"/>
        <end position="396"/>
    </location>
</feature>
<comment type="caution">
    <text evidence="11">The sequence shown here is derived from an EMBL/GenBank/DDBJ whole genome shotgun (WGS) entry which is preliminary data.</text>
</comment>
<organism evidence="11 12">
    <name type="scientific">Oleoguttula mirabilis</name>
    <dbReference type="NCBI Taxonomy" id="1507867"/>
    <lineage>
        <taxon>Eukaryota</taxon>
        <taxon>Fungi</taxon>
        <taxon>Dikarya</taxon>
        <taxon>Ascomycota</taxon>
        <taxon>Pezizomycotina</taxon>
        <taxon>Dothideomycetes</taxon>
        <taxon>Dothideomycetidae</taxon>
        <taxon>Mycosphaerellales</taxon>
        <taxon>Teratosphaeriaceae</taxon>
        <taxon>Oleoguttula</taxon>
    </lineage>
</organism>
<dbReference type="InterPro" id="IPR038459">
    <property type="entry name" value="MT_TRM10-typ_sf"/>
</dbReference>
<keyword evidence="12" id="KW-1185">Reference proteome</keyword>
<comment type="catalytic activity">
    <reaction evidence="8">
        <text>guanosine(9) in tRNA + S-adenosyl-L-methionine = N(1)-methylguanosine(9) in tRNA + S-adenosyl-L-homocysteine + H(+)</text>
        <dbReference type="Rhea" id="RHEA:43156"/>
        <dbReference type="Rhea" id="RHEA-COMP:10367"/>
        <dbReference type="Rhea" id="RHEA-COMP:10368"/>
        <dbReference type="ChEBI" id="CHEBI:15378"/>
        <dbReference type="ChEBI" id="CHEBI:57856"/>
        <dbReference type="ChEBI" id="CHEBI:59789"/>
        <dbReference type="ChEBI" id="CHEBI:73542"/>
        <dbReference type="ChEBI" id="CHEBI:74269"/>
        <dbReference type="EC" id="2.1.1.221"/>
    </reaction>
</comment>
<proteinExistence type="predicted"/>
<feature type="compositionally biased region" description="Polar residues" evidence="9">
    <location>
        <begin position="40"/>
        <end position="56"/>
    </location>
</feature>
<dbReference type="PANTHER" id="PTHR13563:SF13">
    <property type="entry name" value="TRNA METHYLTRANSFERASE 10 HOMOLOG A"/>
    <property type="match status" value="1"/>
</dbReference>
<protein>
    <recommendedName>
        <fullName evidence="2">tRNA (guanine(9)-N1)-methyltransferase</fullName>
        <ecNumber evidence="1">2.1.1.221</ecNumber>
    </recommendedName>
    <alternativeName>
        <fullName evidence="7">tRNA methyltransferase 10</fullName>
    </alternativeName>
    <alternativeName>
        <fullName evidence="6">tRNA(m1G9)-methyltransferase</fullName>
    </alternativeName>
</protein>
<reference evidence="11 12" key="1">
    <citation type="submission" date="2021-11" db="EMBL/GenBank/DDBJ databases">
        <title>Black yeast isolated from Biological Soil Crust.</title>
        <authorList>
            <person name="Kurbessoian T."/>
        </authorList>
    </citation>
    <scope>NUCLEOTIDE SEQUENCE [LARGE SCALE GENOMIC DNA]</scope>
    <source>
        <strain evidence="11 12">CCFEE 5522</strain>
    </source>
</reference>
<dbReference type="GO" id="GO:0002939">
    <property type="term" value="P:tRNA N1-guanine methylation"/>
    <property type="evidence" value="ECO:0007669"/>
    <property type="project" value="TreeGrafter"/>
</dbReference>
<dbReference type="AlphaFoldDB" id="A0AAV9JVH5"/>
<dbReference type="PANTHER" id="PTHR13563">
    <property type="entry name" value="TRNA (GUANINE-9-) METHYLTRANSFERASE"/>
    <property type="match status" value="1"/>
</dbReference>
<sequence length="459" mass="50228">MDSEERPTKMRKLSHDSAQADLNASASPDHMPKDGIPHTGVTTNGTQHGTGSSVGQPSGPYTAEMSAGSNVAEVENEDDVNAESGDSLPPPDATAPLAASSEVQVDENPPLSKNQQKKLRKKQEWDSKRDERKVVRKEKLVAKRERKRTARDEVRAENGEDISKPPARPARGQSAPKPAQLPITFLIDCDFDDLMRENERISLAAQITRCYSDNKNSMFRAHLTVCSFGGQLRERFDNVLSHYKGWRGVRFLDCDFAEAAEKANEWMLDEEAGNELAGALSDPAELDEAAHAKLKEEGEVVYLSSESDETLTELKPYSTYIIGGLVDKNRKKGLCYKRATQRGVRTARLPIGEFMEMQSRKVLATNHVNEIMLKWLECGDWGQAFLKVIPKRKGGRLKGAADEAEGSREDDGERSDDQGDELVASENVGGTGATGYEEPLPTAGGAAEDDGTAAVVDVP</sequence>
<name>A0AAV9JVH5_9PEZI</name>
<evidence type="ECO:0000259" key="10">
    <source>
        <dbReference type="PROSITE" id="PS51675"/>
    </source>
</evidence>
<evidence type="ECO:0000256" key="5">
    <source>
        <dbReference type="ARBA" id="ARBA00022691"/>
    </source>
</evidence>